<feature type="domain" description="Hydantoinase/oxoprolinase N-terminal" evidence="2">
    <location>
        <begin position="2"/>
        <end position="175"/>
    </location>
</feature>
<accession>A0A3M8CW29</accession>
<dbReference type="AlphaFoldDB" id="A0A3M8CW29"/>
<dbReference type="GO" id="GO:0006749">
    <property type="term" value="P:glutathione metabolic process"/>
    <property type="evidence" value="ECO:0007669"/>
    <property type="project" value="TreeGrafter"/>
</dbReference>
<dbReference type="RefSeq" id="WP_122921277.1">
    <property type="nucleotide sequence ID" value="NZ_RHHQ01000026.1"/>
</dbReference>
<dbReference type="InterPro" id="IPR045079">
    <property type="entry name" value="Oxoprolinase-like"/>
</dbReference>
<evidence type="ECO:0000313" key="4">
    <source>
        <dbReference type="EMBL" id="RNB80032.1"/>
    </source>
</evidence>
<comment type="caution">
    <text evidence="4">The sequence shown here is derived from an EMBL/GenBank/DDBJ whole genome shotgun (WGS) entry which is preliminary data.</text>
</comment>
<evidence type="ECO:0000259" key="2">
    <source>
        <dbReference type="Pfam" id="PF05378"/>
    </source>
</evidence>
<protein>
    <submittedName>
        <fullName evidence="4">Hydantoinase/oxoprolinase family protein</fullName>
    </submittedName>
</protein>
<dbReference type="OrthoDB" id="9768323at2"/>
<evidence type="ECO:0000259" key="3">
    <source>
        <dbReference type="Pfam" id="PF19278"/>
    </source>
</evidence>
<dbReference type="InterPro" id="IPR049517">
    <property type="entry name" value="ACX-like_C"/>
</dbReference>
<name>A0A3M8CW29_9BACL</name>
<evidence type="ECO:0000259" key="1">
    <source>
        <dbReference type="Pfam" id="PF01968"/>
    </source>
</evidence>
<dbReference type="Pfam" id="PF19278">
    <property type="entry name" value="Hydant_A_C"/>
    <property type="match status" value="1"/>
</dbReference>
<dbReference type="PANTHER" id="PTHR11365">
    <property type="entry name" value="5-OXOPROLINASE RELATED"/>
    <property type="match status" value="1"/>
</dbReference>
<dbReference type="Pfam" id="PF05378">
    <property type="entry name" value="Hydant_A_N"/>
    <property type="match status" value="1"/>
</dbReference>
<dbReference type="GO" id="GO:0005829">
    <property type="term" value="C:cytosol"/>
    <property type="evidence" value="ECO:0007669"/>
    <property type="project" value="TreeGrafter"/>
</dbReference>
<dbReference type="Proteomes" id="UP000271031">
    <property type="component" value="Unassembled WGS sequence"/>
</dbReference>
<sequence>MRVAVDIGGTFTDLVYLDEKTGQVGMVKSDTTPPHFEKGVLNVIKKAGISGEEIDFFVHGSTVVINALTERKGAVTGLITTKGFRDVLEIGRGNRPDLFNLSFKKPVPFVPRHLRLEVNERLNHKGEVLQELNVAELDAIIAHFRAQNVTAIAICLIHAYKNPVHEQAIASYIKQVWPEAAVTASHEITKEWREYERTNTAILNSYVMPLTANYLDKLEKHLIENGATGLKTIMQSNGGITTFAHAKQAPINLVESGPVAGMYGAAVLGNLLGYENVIALDIGGTTAKCSLIQSGEISITTDYKIEWDHRSAGYPIKVPVVDIVEIGNGGGSIAWLDEGGALHVGPKSAGSMPGPACYGRGGTNATTTDANLVIGRLNAANFLGGEIKADIEAARQAVKPVADAYGTSIEEAALGIVRKANANMVNALKLISIRRGHDPREYTMVAMGGGGPMHAMALARELQISRIIVPVASAVFSAWGMLLSDLRKDWLRTYNCRLGELSPDAWNSEWAQMKREAHAIFTEQGIAEEQIALSLYVDMRYSGQEHTVKVSVPDNVDWDELLSQMRERFHLLHEQHYSYRLPDSEMEIVNLHMTGFGRLEKPQIAEWTGGGAAEQAIVENRRVHLDEFGWQQIPVYQRDLLAAGERFDGPAIVEEPSSSSVIYPDQRCWVDQYGNLIVEGAE</sequence>
<dbReference type="InterPro" id="IPR043129">
    <property type="entry name" value="ATPase_NBD"/>
</dbReference>
<keyword evidence="5" id="KW-1185">Reference proteome</keyword>
<dbReference type="InterPro" id="IPR002821">
    <property type="entry name" value="Hydantoinase_A"/>
</dbReference>
<dbReference type="InterPro" id="IPR008040">
    <property type="entry name" value="Hydant_A_N"/>
</dbReference>
<feature type="domain" description="Acetophenone carboxylase-like C-terminal" evidence="3">
    <location>
        <begin position="507"/>
        <end position="673"/>
    </location>
</feature>
<organism evidence="4 5">
    <name type="scientific">Brevibacillus fluminis</name>
    <dbReference type="NCBI Taxonomy" id="511487"/>
    <lineage>
        <taxon>Bacteria</taxon>
        <taxon>Bacillati</taxon>
        <taxon>Bacillota</taxon>
        <taxon>Bacilli</taxon>
        <taxon>Bacillales</taxon>
        <taxon>Paenibacillaceae</taxon>
        <taxon>Brevibacillus</taxon>
    </lineage>
</organism>
<dbReference type="Pfam" id="PF01968">
    <property type="entry name" value="Hydantoinase_A"/>
    <property type="match status" value="1"/>
</dbReference>
<proteinExistence type="predicted"/>
<dbReference type="PANTHER" id="PTHR11365:SF23">
    <property type="entry name" value="HYPOTHETICAL 5-OXOPROLINASE (EUROFUNG)-RELATED"/>
    <property type="match status" value="1"/>
</dbReference>
<dbReference type="GO" id="GO:0017168">
    <property type="term" value="F:5-oxoprolinase (ATP-hydrolyzing) activity"/>
    <property type="evidence" value="ECO:0007669"/>
    <property type="project" value="TreeGrafter"/>
</dbReference>
<gene>
    <name evidence="4" type="ORF">EDM56_28195</name>
</gene>
<dbReference type="SUPFAM" id="SSF53067">
    <property type="entry name" value="Actin-like ATPase domain"/>
    <property type="match status" value="1"/>
</dbReference>
<dbReference type="EMBL" id="RHHQ01000026">
    <property type="protein sequence ID" value="RNB80032.1"/>
    <property type="molecule type" value="Genomic_DNA"/>
</dbReference>
<reference evidence="4 5" key="1">
    <citation type="submission" date="2018-10" db="EMBL/GenBank/DDBJ databases">
        <title>Phylogenomics of Brevibacillus.</title>
        <authorList>
            <person name="Dunlap C."/>
        </authorList>
    </citation>
    <scope>NUCLEOTIDE SEQUENCE [LARGE SCALE GENOMIC DNA]</scope>
    <source>
        <strain evidence="4 5">JCM 15716</strain>
    </source>
</reference>
<feature type="domain" description="Hydantoinase A/oxoprolinase" evidence="1">
    <location>
        <begin position="197"/>
        <end position="489"/>
    </location>
</feature>
<evidence type="ECO:0000313" key="5">
    <source>
        <dbReference type="Proteomes" id="UP000271031"/>
    </source>
</evidence>